<accession>N8ZKM0</accession>
<protein>
    <submittedName>
        <fullName evidence="1">Uncharacterized protein</fullName>
    </submittedName>
</protein>
<reference evidence="1 2" key="1">
    <citation type="submission" date="2013-02" db="EMBL/GenBank/DDBJ databases">
        <title>The Genome Sequence of Acinetobacter gerneri CIP 107464.</title>
        <authorList>
            <consortium name="The Broad Institute Genome Sequencing Platform"/>
            <consortium name="The Broad Institute Genome Sequencing Center for Infectious Disease"/>
            <person name="Cerqueira G."/>
            <person name="Feldgarden M."/>
            <person name="Courvalin P."/>
            <person name="Perichon B."/>
            <person name="Grillot-Courvalin C."/>
            <person name="Clermont D."/>
            <person name="Rocha E."/>
            <person name="Yoon E.-J."/>
            <person name="Nemec A."/>
            <person name="Walker B."/>
            <person name="Young S.K."/>
            <person name="Zeng Q."/>
            <person name="Gargeya S."/>
            <person name="Fitzgerald M."/>
            <person name="Haas B."/>
            <person name="Abouelleil A."/>
            <person name="Alvarado L."/>
            <person name="Arachchi H.M."/>
            <person name="Berlin A.M."/>
            <person name="Chapman S.B."/>
            <person name="Dewar J."/>
            <person name="Goldberg J."/>
            <person name="Griggs A."/>
            <person name="Gujja S."/>
            <person name="Hansen M."/>
            <person name="Howarth C."/>
            <person name="Imamovic A."/>
            <person name="Larimer J."/>
            <person name="McCowan C."/>
            <person name="Murphy C."/>
            <person name="Neiman D."/>
            <person name="Pearson M."/>
            <person name="Priest M."/>
            <person name="Roberts A."/>
            <person name="Saif S."/>
            <person name="Shea T."/>
            <person name="Sisk P."/>
            <person name="Sykes S."/>
            <person name="Wortman J."/>
            <person name="Nusbaum C."/>
            <person name="Birren B."/>
        </authorList>
    </citation>
    <scope>NUCLEOTIDE SEQUENCE [LARGE SCALE GENOMIC DNA]</scope>
    <source>
        <strain evidence="1 2">CIP 107464</strain>
    </source>
</reference>
<organism evidence="1 2">
    <name type="scientific">Acinetobacter gerneri DSM 14967 = CIP 107464 = MTCC 9824</name>
    <dbReference type="NCBI Taxonomy" id="1120926"/>
    <lineage>
        <taxon>Bacteria</taxon>
        <taxon>Pseudomonadati</taxon>
        <taxon>Pseudomonadota</taxon>
        <taxon>Gammaproteobacteria</taxon>
        <taxon>Moraxellales</taxon>
        <taxon>Moraxellaceae</taxon>
        <taxon>Acinetobacter</taxon>
    </lineage>
</organism>
<dbReference type="EMBL" id="APPN01000059">
    <property type="protein sequence ID" value="ENV34299.1"/>
    <property type="molecule type" value="Genomic_DNA"/>
</dbReference>
<name>N8ZKM0_9GAMM</name>
<comment type="caution">
    <text evidence="1">The sequence shown here is derived from an EMBL/GenBank/DDBJ whole genome shotgun (WGS) entry which is preliminary data.</text>
</comment>
<sequence>MKPWLYTYIEQPQLFDQLSIRPYLNITITIEF</sequence>
<evidence type="ECO:0000313" key="1">
    <source>
        <dbReference type="EMBL" id="ENV34299.1"/>
    </source>
</evidence>
<dbReference type="AlphaFoldDB" id="N8ZKM0"/>
<dbReference type="HOGENOM" id="CLU_3387601_0_0_6"/>
<keyword evidence="2" id="KW-1185">Reference proteome</keyword>
<gene>
    <name evidence="1" type="ORF">F960_01618</name>
</gene>
<dbReference type="STRING" id="202952.GCA_000747725_02687"/>
<evidence type="ECO:0000313" key="2">
    <source>
        <dbReference type="Proteomes" id="UP000013117"/>
    </source>
</evidence>
<dbReference type="Proteomes" id="UP000013117">
    <property type="component" value="Unassembled WGS sequence"/>
</dbReference>
<proteinExistence type="predicted"/>